<name>A0A151WLV1_9HYME</name>
<dbReference type="Proteomes" id="UP000075809">
    <property type="component" value="Unassembled WGS sequence"/>
</dbReference>
<evidence type="ECO:0000313" key="2">
    <source>
        <dbReference type="Proteomes" id="UP000075809"/>
    </source>
</evidence>
<dbReference type="PANTHER" id="PTHR19446">
    <property type="entry name" value="REVERSE TRANSCRIPTASES"/>
    <property type="match status" value="1"/>
</dbReference>
<dbReference type="EMBL" id="KQ982949">
    <property type="protein sequence ID" value="KYQ48813.1"/>
    <property type="molecule type" value="Genomic_DNA"/>
</dbReference>
<proteinExistence type="predicted"/>
<accession>A0A151WLV1</accession>
<sequence length="391" mass="44572">MRGVCTLIRNNIVFSIIDLSNINILKGYYVELQGIEITSDNDNITILNTYCHPNRRISTHFVDKAAKEACSLGLRGFFKTPYTDLQAETRVNSMRRFTNYLNQKALYTGAQYAELYPSKSIPWYHKLALNRREIVLVNRLRSNHYNLNFSLHRKNIVDSPACPCGTSTEQDTFGSDHFPIVISIGAVSHLRHFFLYKLTLDVNKANDLYMNLLSSSEEFFRKIPSDINKGMNSLIAEDKHRSGRLFTPLGAPFSKKEFNIAISQIRKKSSPGLDQISCTMINALPDKYKDLLLNLFNRFLEGVILPSWKVALVIFIPKANNDGLRPISLLSCVVKIFEKEIGAPAEIRKFVENILTHRMVHFVEEGHLFEVFLVNKGIPQGSTLSLTVLYF</sequence>
<reference evidence="1 2" key="1">
    <citation type="submission" date="2015-09" db="EMBL/GenBank/DDBJ databases">
        <title>Trachymyrmex zeteki WGS genome.</title>
        <authorList>
            <person name="Nygaard S."/>
            <person name="Hu H."/>
            <person name="Boomsma J."/>
            <person name="Zhang G."/>
        </authorList>
    </citation>
    <scope>NUCLEOTIDE SEQUENCE [LARGE SCALE GENOMIC DNA]</scope>
    <source>
        <strain evidence="1">Tzet28-1</strain>
        <tissue evidence="1">Whole body</tissue>
    </source>
</reference>
<dbReference type="AlphaFoldDB" id="A0A151WLV1"/>
<evidence type="ECO:0008006" key="3">
    <source>
        <dbReference type="Google" id="ProtNLM"/>
    </source>
</evidence>
<evidence type="ECO:0000313" key="1">
    <source>
        <dbReference type="EMBL" id="KYQ48813.1"/>
    </source>
</evidence>
<protein>
    <recommendedName>
        <fullName evidence="3">RNA-directed DNA polymerase from mobile element jockey</fullName>
    </recommendedName>
</protein>
<gene>
    <name evidence="1" type="ORF">ALC60_12128</name>
</gene>
<organism evidence="1 2">
    <name type="scientific">Mycetomoellerius zeteki</name>
    <dbReference type="NCBI Taxonomy" id="64791"/>
    <lineage>
        <taxon>Eukaryota</taxon>
        <taxon>Metazoa</taxon>
        <taxon>Ecdysozoa</taxon>
        <taxon>Arthropoda</taxon>
        <taxon>Hexapoda</taxon>
        <taxon>Insecta</taxon>
        <taxon>Pterygota</taxon>
        <taxon>Neoptera</taxon>
        <taxon>Endopterygota</taxon>
        <taxon>Hymenoptera</taxon>
        <taxon>Apocrita</taxon>
        <taxon>Aculeata</taxon>
        <taxon>Formicoidea</taxon>
        <taxon>Formicidae</taxon>
        <taxon>Myrmicinae</taxon>
        <taxon>Mycetomoellerius</taxon>
    </lineage>
</organism>
<keyword evidence="2" id="KW-1185">Reference proteome</keyword>